<proteinExistence type="predicted"/>
<dbReference type="KEGG" id="vg:77932359"/>
<accession>A0A8F3E9Z1</accession>
<dbReference type="EMBL" id="MW862992">
    <property type="protein sequence ID" value="QWY82845.1"/>
    <property type="molecule type" value="Genomic_DNA"/>
</dbReference>
<evidence type="ECO:0000313" key="3">
    <source>
        <dbReference type="Proteomes" id="UP000693725"/>
    </source>
</evidence>
<keyword evidence="3" id="KW-1185">Reference proteome</keyword>
<gene>
    <name evidence="2" type="primary">101</name>
    <name evidence="2" type="ORF">SEA_SILENTRX_101</name>
</gene>
<reference evidence="2" key="1">
    <citation type="submission" date="2021-04" db="EMBL/GenBank/DDBJ databases">
        <authorList>
            <person name="Edwards E.G."/>
            <person name="Siddiqui F.A."/>
            <person name="Anastasi R.E."/>
            <person name="Conroy D.J."/>
            <person name="Gerton T.J."/>
            <person name="Laizure I.E."/>
            <person name="Reynolds J.D."/>
            <person name="Ulker M."/>
            <person name="Ouellette S.K."/>
            <person name="Duggan K.O."/>
            <person name="Johnson K.C."/>
            <person name="MacLea K.S."/>
            <person name="Garlena R.A."/>
            <person name="Russell D.A."/>
            <person name="Jacobs-Sera D."/>
            <person name="Hatfull G.F."/>
        </authorList>
    </citation>
    <scope>NUCLEOTIDE SEQUENCE</scope>
</reference>
<dbReference type="RefSeq" id="YP_010656482.1">
    <property type="nucleotide sequence ID" value="NC_070838.1"/>
</dbReference>
<feature type="region of interest" description="Disordered" evidence="1">
    <location>
        <begin position="187"/>
        <end position="214"/>
    </location>
</feature>
<sequence length="214" mass="23512">MPSRRVPCPGGRAGDGSRPGLFPWAGAGGGRGPDPPSPRVPCTLTGHSLTAHYTLTAYPLTAYAVSLTTCSRESPTRWSGWVTGRWSLTEPGRSTDPHSLKGHAPYGTLTETTPVSGLHRLGRLTARYYLHREPMIWDALDQAAMRNIWHRVWVMFAVARTMPRSLHPVDHGTYALGRRPLLPLPREGIGSVHRPPYSPHTPTHCTPITHKDSP</sequence>
<evidence type="ECO:0000256" key="1">
    <source>
        <dbReference type="SAM" id="MobiDB-lite"/>
    </source>
</evidence>
<dbReference type="GeneID" id="77932359"/>
<feature type="region of interest" description="Disordered" evidence="1">
    <location>
        <begin position="1"/>
        <end position="39"/>
    </location>
</feature>
<protein>
    <submittedName>
        <fullName evidence="2">Uncharacterized protein</fullName>
    </submittedName>
</protein>
<name>A0A8F3E9Z1_9CAUD</name>
<dbReference type="Proteomes" id="UP000693725">
    <property type="component" value="Segment"/>
</dbReference>
<evidence type="ECO:0000313" key="2">
    <source>
        <dbReference type="EMBL" id="QWY82845.1"/>
    </source>
</evidence>
<organism evidence="2 3">
    <name type="scientific">Arthrobacter phage SilentRX</name>
    <dbReference type="NCBI Taxonomy" id="2836091"/>
    <lineage>
        <taxon>Viruses</taxon>
        <taxon>Duplodnaviria</taxon>
        <taxon>Heunggongvirae</taxon>
        <taxon>Uroviricota</taxon>
        <taxon>Caudoviricetes</taxon>
        <taxon>Silentrexvirus</taxon>
        <taxon>Silentrexvirus silentrx</taxon>
    </lineage>
</organism>